<dbReference type="Proteomes" id="UP001157502">
    <property type="component" value="Chromosome 20"/>
</dbReference>
<evidence type="ECO:0000313" key="2">
    <source>
        <dbReference type="Proteomes" id="UP001157502"/>
    </source>
</evidence>
<name>A0ACC2FYZ7_DALPE</name>
<proteinExistence type="predicted"/>
<evidence type="ECO:0000313" key="1">
    <source>
        <dbReference type="EMBL" id="KAJ7996546.1"/>
    </source>
</evidence>
<reference evidence="1" key="1">
    <citation type="submission" date="2021-05" db="EMBL/GenBank/DDBJ databases">
        <authorList>
            <person name="Pan Q."/>
            <person name="Jouanno E."/>
            <person name="Zahm M."/>
            <person name="Klopp C."/>
            <person name="Cabau C."/>
            <person name="Louis A."/>
            <person name="Berthelot C."/>
            <person name="Parey E."/>
            <person name="Roest Crollius H."/>
            <person name="Montfort J."/>
            <person name="Robinson-Rechavi M."/>
            <person name="Bouchez O."/>
            <person name="Lampietro C."/>
            <person name="Lopez Roques C."/>
            <person name="Donnadieu C."/>
            <person name="Postlethwait J."/>
            <person name="Bobe J."/>
            <person name="Dillon D."/>
            <person name="Chandos A."/>
            <person name="von Hippel F."/>
            <person name="Guiguen Y."/>
        </authorList>
    </citation>
    <scope>NUCLEOTIDE SEQUENCE</scope>
    <source>
        <strain evidence="1">YG-Jan2019</strain>
    </source>
</reference>
<gene>
    <name evidence="1" type="ORF">DPEC_G00238160</name>
</gene>
<protein>
    <submittedName>
        <fullName evidence="1">Uncharacterized protein</fullName>
    </submittedName>
</protein>
<keyword evidence="2" id="KW-1185">Reference proteome</keyword>
<accession>A0ACC2FYZ7</accession>
<comment type="caution">
    <text evidence="1">The sequence shown here is derived from an EMBL/GenBank/DDBJ whole genome shotgun (WGS) entry which is preliminary data.</text>
</comment>
<organism evidence="1 2">
    <name type="scientific">Dallia pectoralis</name>
    <name type="common">Alaska blackfish</name>
    <dbReference type="NCBI Taxonomy" id="75939"/>
    <lineage>
        <taxon>Eukaryota</taxon>
        <taxon>Metazoa</taxon>
        <taxon>Chordata</taxon>
        <taxon>Craniata</taxon>
        <taxon>Vertebrata</taxon>
        <taxon>Euteleostomi</taxon>
        <taxon>Actinopterygii</taxon>
        <taxon>Neopterygii</taxon>
        <taxon>Teleostei</taxon>
        <taxon>Protacanthopterygii</taxon>
        <taxon>Esociformes</taxon>
        <taxon>Umbridae</taxon>
        <taxon>Dallia</taxon>
    </lineage>
</organism>
<dbReference type="EMBL" id="CM055747">
    <property type="protein sequence ID" value="KAJ7996546.1"/>
    <property type="molecule type" value="Genomic_DNA"/>
</dbReference>
<sequence length="113" mass="12844">MAWWRHPPHPSPACHHQSGSDCHECVRTPKAPGLTTRSHSPQLLLLHYRLNSSLSPDDLLPCRRRQNVWSDMTDVEGDMAEASKTRALQRAWWLLGAVGRLVSHTRGMSWSLN</sequence>